<dbReference type="OrthoDB" id="5847338at2759"/>
<feature type="signal peptide" evidence="2">
    <location>
        <begin position="1"/>
        <end position="26"/>
    </location>
</feature>
<dbReference type="EMBL" id="LN609528">
    <property type="protein sequence ID" value="CEF65227.1"/>
    <property type="molecule type" value="Genomic_DNA"/>
</dbReference>
<evidence type="ECO:0000313" key="6">
    <source>
        <dbReference type="WormBase" id="SRAE_1000348000"/>
    </source>
</evidence>
<dbReference type="AlphaFoldDB" id="A0A090L685"/>
<name>A0A090L685_STRRB</name>
<dbReference type="GeneID" id="36377592"/>
<evidence type="ECO:0000313" key="5">
    <source>
        <dbReference type="WBParaSite" id="SRAE_1000348000.1"/>
    </source>
</evidence>
<evidence type="ECO:0000313" key="4">
    <source>
        <dbReference type="Proteomes" id="UP000035682"/>
    </source>
</evidence>
<reference evidence="5" key="2">
    <citation type="submission" date="2020-12" db="UniProtKB">
        <authorList>
            <consortium name="WormBaseParasite"/>
        </authorList>
    </citation>
    <scope>IDENTIFICATION</scope>
</reference>
<reference evidence="3 4" key="1">
    <citation type="submission" date="2014-09" db="EMBL/GenBank/DDBJ databases">
        <authorList>
            <person name="Martin A.A."/>
        </authorList>
    </citation>
    <scope>NUCLEOTIDE SEQUENCE</scope>
    <source>
        <strain evidence="4">ED321</strain>
        <strain evidence="3">ED321 Heterogonic</strain>
    </source>
</reference>
<keyword evidence="2" id="KW-0732">Signal</keyword>
<evidence type="ECO:0000256" key="1">
    <source>
        <dbReference type="SAM" id="Phobius"/>
    </source>
</evidence>
<accession>A0A090L685</accession>
<dbReference type="Proteomes" id="UP000035682">
    <property type="component" value="Unplaced"/>
</dbReference>
<organism evidence="3">
    <name type="scientific">Strongyloides ratti</name>
    <name type="common">Parasitic roundworm</name>
    <dbReference type="NCBI Taxonomy" id="34506"/>
    <lineage>
        <taxon>Eukaryota</taxon>
        <taxon>Metazoa</taxon>
        <taxon>Ecdysozoa</taxon>
        <taxon>Nematoda</taxon>
        <taxon>Chromadorea</taxon>
        <taxon>Rhabditida</taxon>
        <taxon>Tylenchina</taxon>
        <taxon>Panagrolaimomorpha</taxon>
        <taxon>Strongyloidoidea</taxon>
        <taxon>Strongyloididae</taxon>
        <taxon>Strongyloides</taxon>
    </lineage>
</organism>
<evidence type="ECO:0000256" key="2">
    <source>
        <dbReference type="SAM" id="SignalP"/>
    </source>
</evidence>
<keyword evidence="1" id="KW-1133">Transmembrane helix</keyword>
<gene>
    <name evidence="3 5 6" type="ORF">SRAE_1000348000</name>
</gene>
<dbReference type="CTD" id="36377592"/>
<dbReference type="WBParaSite" id="SRAE_1000348000.1">
    <property type="protein sequence ID" value="SRAE_1000348000.1"/>
    <property type="gene ID" value="WBGene00260097"/>
</dbReference>
<feature type="chain" id="PRO_5015030477" evidence="2">
    <location>
        <begin position="27"/>
        <end position="168"/>
    </location>
</feature>
<protein>
    <submittedName>
        <fullName evidence="3 5">Uncharacterized protein</fullName>
    </submittedName>
</protein>
<sequence length="168" mass="19474">MKYSKHFLTTTITVVLISLEFTIINSQENDNNNVDQIKFNLDNHILKDQTLHSDSNPTTFHYKEPKKINCYECHSIGNQSWLGTCTRKRFCTGLWCVKGPDEGGFFRGCMDTLPFLDHKEKCITYKDPNGIVKENCYCNTEFCNSSNSLTLSLLYIITFLLIILRYTF</sequence>
<evidence type="ECO:0000313" key="3">
    <source>
        <dbReference type="EMBL" id="CEF65227.1"/>
    </source>
</evidence>
<keyword evidence="4" id="KW-1185">Reference proteome</keyword>
<keyword evidence="1" id="KW-0812">Transmembrane</keyword>
<keyword evidence="1" id="KW-0472">Membrane</keyword>
<dbReference type="RefSeq" id="XP_024504428.1">
    <property type="nucleotide sequence ID" value="XM_024650674.1"/>
</dbReference>
<feature type="transmembrane region" description="Helical" evidence="1">
    <location>
        <begin position="149"/>
        <end position="167"/>
    </location>
</feature>
<dbReference type="WormBase" id="SRAE_1000348000">
    <property type="protein sequence ID" value="SRP10885"/>
    <property type="gene ID" value="WBGene00260097"/>
</dbReference>
<proteinExistence type="predicted"/>